<feature type="non-terminal residue" evidence="1">
    <location>
        <position position="1"/>
    </location>
</feature>
<reference evidence="1" key="1">
    <citation type="submission" date="2020-07" db="EMBL/GenBank/DDBJ databases">
        <authorList>
            <person name="Nazaruddin N."/>
        </authorList>
    </citation>
    <scope>NUCLEOTIDE SEQUENCE</scope>
</reference>
<comment type="caution">
    <text evidence="1">The sequence shown here is derived from an EMBL/GenBank/DDBJ whole genome shotgun (WGS) entry which is preliminary data.</text>
</comment>
<name>A0A6V7GZY1_9HYME</name>
<protein>
    <submittedName>
        <fullName evidence="1">Uncharacterized protein</fullName>
    </submittedName>
</protein>
<dbReference type="AlphaFoldDB" id="A0A6V7GZY1"/>
<feature type="non-terminal residue" evidence="1">
    <location>
        <position position="60"/>
    </location>
</feature>
<accession>A0A6V7GZY1</accession>
<dbReference type="EMBL" id="CAJDYZ010002405">
    <property type="protein sequence ID" value="CAD1469430.1"/>
    <property type="molecule type" value="Genomic_DNA"/>
</dbReference>
<evidence type="ECO:0000313" key="1">
    <source>
        <dbReference type="EMBL" id="CAD1469430.1"/>
    </source>
</evidence>
<sequence>NTIQTKVTHLQFVHRLVDQLVGDFRDTDPKNASTSGTGERLNDLLHIIRRDDTGRSKDYV</sequence>
<dbReference type="OrthoDB" id="7613954at2759"/>
<evidence type="ECO:0000313" key="2">
    <source>
        <dbReference type="Proteomes" id="UP000752696"/>
    </source>
</evidence>
<keyword evidence="2" id="KW-1185">Reference proteome</keyword>
<organism evidence="1 2">
    <name type="scientific">Heterotrigona itama</name>
    <dbReference type="NCBI Taxonomy" id="395501"/>
    <lineage>
        <taxon>Eukaryota</taxon>
        <taxon>Metazoa</taxon>
        <taxon>Ecdysozoa</taxon>
        <taxon>Arthropoda</taxon>
        <taxon>Hexapoda</taxon>
        <taxon>Insecta</taxon>
        <taxon>Pterygota</taxon>
        <taxon>Neoptera</taxon>
        <taxon>Endopterygota</taxon>
        <taxon>Hymenoptera</taxon>
        <taxon>Apocrita</taxon>
        <taxon>Aculeata</taxon>
        <taxon>Apoidea</taxon>
        <taxon>Anthophila</taxon>
        <taxon>Apidae</taxon>
        <taxon>Heterotrigona</taxon>
    </lineage>
</organism>
<proteinExistence type="predicted"/>
<dbReference type="Proteomes" id="UP000752696">
    <property type="component" value="Unassembled WGS sequence"/>
</dbReference>
<gene>
    <name evidence="1" type="ORF">MHI_LOCUS125733</name>
</gene>